<dbReference type="PANTHER" id="PTHR10590:SF4">
    <property type="entry name" value="SOLUTE CARRIER FAMILY 28 MEMBER 3"/>
    <property type="match status" value="1"/>
</dbReference>
<feature type="transmembrane region" description="Helical" evidence="7">
    <location>
        <begin position="140"/>
        <end position="159"/>
    </location>
</feature>
<keyword evidence="5 7" id="KW-1133">Transmembrane helix</keyword>
<dbReference type="PANTHER" id="PTHR10590">
    <property type="entry name" value="SODIUM/NUCLEOSIDE COTRANSPORTER"/>
    <property type="match status" value="1"/>
</dbReference>
<feature type="transmembrane region" description="Helical" evidence="7">
    <location>
        <begin position="257"/>
        <end position="279"/>
    </location>
</feature>
<keyword evidence="11" id="KW-1185">Reference proteome</keyword>
<keyword evidence="6 7" id="KW-0472">Membrane</keyword>
<feature type="domain" description="Nucleoside transporter/FeoB GTPase Gate" evidence="10">
    <location>
        <begin position="260"/>
        <end position="357"/>
    </location>
</feature>
<dbReference type="Proteomes" id="UP000887566">
    <property type="component" value="Unplaced"/>
</dbReference>
<accession>A0A914W8C0</accession>
<evidence type="ECO:0000313" key="11">
    <source>
        <dbReference type="Proteomes" id="UP000887566"/>
    </source>
</evidence>
<evidence type="ECO:0000256" key="4">
    <source>
        <dbReference type="ARBA" id="ARBA00022692"/>
    </source>
</evidence>
<dbReference type="GO" id="GO:0005886">
    <property type="term" value="C:plasma membrane"/>
    <property type="evidence" value="ECO:0007669"/>
    <property type="project" value="UniProtKB-SubCell"/>
</dbReference>
<feature type="transmembrane region" description="Helical" evidence="7">
    <location>
        <begin position="67"/>
        <end position="86"/>
    </location>
</feature>
<protein>
    <recommendedName>
        <fullName evidence="7">Sodium/nucleoside cotransporter</fullName>
    </recommendedName>
</protein>
<dbReference type="Pfam" id="PF07662">
    <property type="entry name" value="Nucleos_tra2_C"/>
    <property type="match status" value="1"/>
</dbReference>
<dbReference type="GO" id="GO:0005415">
    <property type="term" value="F:nucleoside:sodium symporter activity"/>
    <property type="evidence" value="ECO:0007669"/>
    <property type="project" value="TreeGrafter"/>
</dbReference>
<keyword evidence="4 7" id="KW-0812">Transmembrane</keyword>
<comment type="similarity">
    <text evidence="2 7">Belongs to the concentrative nucleoside transporter (CNT) (TC 2.A.41) family.</text>
</comment>
<dbReference type="InterPro" id="IPR008276">
    <property type="entry name" value="C_nuclsd_transpt"/>
</dbReference>
<evidence type="ECO:0000256" key="5">
    <source>
        <dbReference type="ARBA" id="ARBA00022989"/>
    </source>
</evidence>
<feature type="transmembrane region" description="Helical" evidence="7">
    <location>
        <begin position="165"/>
        <end position="184"/>
    </location>
</feature>
<feature type="domain" description="Concentrative nucleoside transporter N-terminal" evidence="8">
    <location>
        <begin position="172"/>
        <end position="243"/>
    </location>
</feature>
<dbReference type="InterPro" id="IPR011657">
    <property type="entry name" value="CNT_C_dom"/>
</dbReference>
<sequence length="613" mass="67939">MENITFDEAGNEKAYVQKKTTIDRFPVTPTVINKDDADEIIGCMRHVLRIQEGVEAFMQRHYQTIKAGIIVCLAIALHVFLGFAIHHDFQKAQSLLILMIFAWIFLIYYHGIKPYLGESKYSNCYVPFEQRLLQVWNLRFIHWGFYILAGTVVAVFFVVDTWNDHYRLVSLLGLFAIIGFMFIFSKNPAKVKWRPVIVGCLLQFLMGIAVLRWEWGKIKFNQLSDEIIRFLDYTKNGTEFVYGFIAKPPNICGMNPVLAFTVLQVIIYFGAVVAILYYYGIVQWCVKKMAWAMALTMGTTAAESMNSVACTFFGMSEAPLLIKPYLEQMTASELHAVMTSGFACVAGSTFAAYVAFGACPTYLLSHSVMAAPAALAAAKLFYPETEESRTAKAEDLELPAGEETNVLEAIGNGAMTAVTMIISIVANLIVFLALLAFVNSTIGWFGGLIGHDEWTFEKGIGYVFFPLAFLMGVGGDATETMRVAQLMGSKTVLNEFIAYQQLGQMADHPDGPLLSPRAQMIATYALCGFSNIGSVGIQLGQLSAMAPAKKHIFAKVAFRALVAGSFACFMTACIAGVLVENPQHCRPAKHHEQCFDTNRFQEFIAFNGSLLAN</sequence>
<name>A0A914W8C0_9BILA</name>
<keyword evidence="3" id="KW-1003">Cell membrane</keyword>
<proteinExistence type="inferred from homology"/>
<dbReference type="NCBIfam" id="TIGR00804">
    <property type="entry name" value="nupC"/>
    <property type="match status" value="1"/>
</dbReference>
<evidence type="ECO:0000256" key="2">
    <source>
        <dbReference type="ARBA" id="ARBA00009033"/>
    </source>
</evidence>
<feature type="transmembrane region" description="Helical" evidence="7">
    <location>
        <begin position="556"/>
        <end position="579"/>
    </location>
</feature>
<keyword evidence="7" id="KW-0813">Transport</keyword>
<dbReference type="Pfam" id="PF01773">
    <property type="entry name" value="Nucleos_tra2_N"/>
    <property type="match status" value="1"/>
</dbReference>
<feature type="transmembrane region" description="Helical" evidence="7">
    <location>
        <begin position="521"/>
        <end position="544"/>
    </location>
</feature>
<feature type="transmembrane region" description="Helical" evidence="7">
    <location>
        <begin position="414"/>
        <end position="438"/>
    </location>
</feature>
<dbReference type="InterPro" id="IPR002668">
    <property type="entry name" value="CNT_N_dom"/>
</dbReference>
<dbReference type="InterPro" id="IPR011642">
    <property type="entry name" value="Gate_dom"/>
</dbReference>
<feature type="transmembrane region" description="Helical" evidence="7">
    <location>
        <begin position="196"/>
        <end position="215"/>
    </location>
</feature>
<evidence type="ECO:0000313" key="12">
    <source>
        <dbReference type="WBParaSite" id="PSAMB.scaffold33size106536.g781.t1"/>
    </source>
</evidence>
<comment type="subcellular location">
    <subcellularLocation>
        <location evidence="1">Cell membrane</location>
        <topology evidence="1">Multi-pass membrane protein</topology>
    </subcellularLocation>
</comment>
<evidence type="ECO:0000259" key="9">
    <source>
        <dbReference type="Pfam" id="PF07662"/>
    </source>
</evidence>
<evidence type="ECO:0000256" key="3">
    <source>
        <dbReference type="ARBA" id="ARBA00022475"/>
    </source>
</evidence>
<evidence type="ECO:0000259" key="8">
    <source>
        <dbReference type="Pfam" id="PF01773"/>
    </source>
</evidence>
<dbReference type="Pfam" id="PF07670">
    <property type="entry name" value="Gate"/>
    <property type="match status" value="1"/>
</dbReference>
<evidence type="ECO:0000259" key="10">
    <source>
        <dbReference type="Pfam" id="PF07670"/>
    </source>
</evidence>
<dbReference type="InterPro" id="IPR018270">
    <property type="entry name" value="C_nuclsd_transpt_met_bac"/>
</dbReference>
<feature type="transmembrane region" description="Helical" evidence="7">
    <location>
        <begin position="334"/>
        <end position="356"/>
    </location>
</feature>
<evidence type="ECO:0000256" key="7">
    <source>
        <dbReference type="RuleBase" id="RU362018"/>
    </source>
</evidence>
<reference evidence="12" key="1">
    <citation type="submission" date="2022-11" db="UniProtKB">
        <authorList>
            <consortium name="WormBaseParasite"/>
        </authorList>
    </citation>
    <scope>IDENTIFICATION</scope>
</reference>
<dbReference type="AlphaFoldDB" id="A0A914W8C0"/>
<organism evidence="11 12">
    <name type="scientific">Plectus sambesii</name>
    <dbReference type="NCBI Taxonomy" id="2011161"/>
    <lineage>
        <taxon>Eukaryota</taxon>
        <taxon>Metazoa</taxon>
        <taxon>Ecdysozoa</taxon>
        <taxon>Nematoda</taxon>
        <taxon>Chromadorea</taxon>
        <taxon>Plectida</taxon>
        <taxon>Plectina</taxon>
        <taxon>Plectoidea</taxon>
        <taxon>Plectidae</taxon>
        <taxon>Plectus</taxon>
    </lineage>
</organism>
<evidence type="ECO:0000256" key="6">
    <source>
        <dbReference type="ARBA" id="ARBA00023136"/>
    </source>
</evidence>
<feature type="domain" description="Concentrative nucleoside transporter C-terminal" evidence="9">
    <location>
        <begin position="362"/>
        <end position="576"/>
    </location>
</feature>
<feature type="transmembrane region" description="Helical" evidence="7">
    <location>
        <begin position="92"/>
        <end position="112"/>
    </location>
</feature>
<evidence type="ECO:0000256" key="1">
    <source>
        <dbReference type="ARBA" id="ARBA00004651"/>
    </source>
</evidence>
<feature type="transmembrane region" description="Helical" evidence="7">
    <location>
        <begin position="291"/>
        <end position="314"/>
    </location>
</feature>
<feature type="transmembrane region" description="Helical" evidence="7">
    <location>
        <begin position="459"/>
        <end position="477"/>
    </location>
</feature>
<dbReference type="WBParaSite" id="PSAMB.scaffold33size106536.g781.t1">
    <property type="protein sequence ID" value="PSAMB.scaffold33size106536.g781.t1"/>
    <property type="gene ID" value="PSAMB.scaffold33size106536.g781"/>
</dbReference>